<reference evidence="9" key="1">
    <citation type="submission" date="2021-01" db="EMBL/GenBank/DDBJ databases">
        <title>Whole genome shotgun sequence of Demequina activiva NBRC 110675.</title>
        <authorList>
            <person name="Komaki H."/>
            <person name="Tamura T."/>
        </authorList>
    </citation>
    <scope>NUCLEOTIDE SEQUENCE</scope>
    <source>
        <strain evidence="9">NBRC 110675</strain>
    </source>
</reference>
<dbReference type="RefSeq" id="WP_203655425.1">
    <property type="nucleotide sequence ID" value="NZ_BONR01000003.1"/>
</dbReference>
<keyword evidence="7 8" id="KW-0472">Membrane</keyword>
<evidence type="ECO:0000256" key="8">
    <source>
        <dbReference type="RuleBase" id="RU363041"/>
    </source>
</evidence>
<evidence type="ECO:0000256" key="3">
    <source>
        <dbReference type="ARBA" id="ARBA00022448"/>
    </source>
</evidence>
<evidence type="ECO:0000313" key="9">
    <source>
        <dbReference type="EMBL" id="GIG54777.1"/>
    </source>
</evidence>
<comment type="caution">
    <text evidence="9">The sequence shown here is derived from an EMBL/GenBank/DDBJ whole genome shotgun (WGS) entry which is preliminary data.</text>
</comment>
<dbReference type="Pfam" id="PF01925">
    <property type="entry name" value="TauE"/>
    <property type="match status" value="1"/>
</dbReference>
<dbReference type="PANTHER" id="PTHR30269">
    <property type="entry name" value="TRANSMEMBRANE PROTEIN YFCA"/>
    <property type="match status" value="1"/>
</dbReference>
<name>A0A919UGF3_9MICO</name>
<evidence type="ECO:0000256" key="2">
    <source>
        <dbReference type="ARBA" id="ARBA00009142"/>
    </source>
</evidence>
<evidence type="ECO:0000313" key="10">
    <source>
        <dbReference type="Proteomes" id="UP000652354"/>
    </source>
</evidence>
<accession>A0A919UGF3</accession>
<proteinExistence type="inferred from homology"/>
<comment type="subcellular location">
    <subcellularLocation>
        <location evidence="1 8">Cell membrane</location>
        <topology evidence="1 8">Multi-pass membrane protein</topology>
    </subcellularLocation>
</comment>
<sequence>MEVTWEVLALLALVALLAGCLDTLAGGGGLLTVPALLLAGLPPLQALATNKLQAPAGTGMATYQVIRKHGVRWADVRWPMLWAFLGSVAGTVAILFLSTDALEIVIPLVLALIAAYFLLVPRSHEPPARPRMSDPVYEATVVPAIGAYDGAFGPGTGSLYALSGTALRALPLRRSTAIAKTLNFATNIASLLVFVIAGKIVWVVGGVMIVGQLIGAYVGSHILLRVNPLVLRVLIVVVSLTMLWRVLAS</sequence>
<feature type="transmembrane region" description="Helical" evidence="8">
    <location>
        <begin position="80"/>
        <end position="97"/>
    </location>
</feature>
<feature type="transmembrane region" description="Helical" evidence="8">
    <location>
        <begin position="184"/>
        <end position="209"/>
    </location>
</feature>
<keyword evidence="10" id="KW-1185">Reference proteome</keyword>
<protein>
    <recommendedName>
        <fullName evidence="8">Probable membrane transporter protein</fullName>
    </recommendedName>
</protein>
<dbReference type="EMBL" id="BONR01000003">
    <property type="protein sequence ID" value="GIG54777.1"/>
    <property type="molecule type" value="Genomic_DNA"/>
</dbReference>
<evidence type="ECO:0000256" key="4">
    <source>
        <dbReference type="ARBA" id="ARBA00022475"/>
    </source>
</evidence>
<dbReference type="InterPro" id="IPR002781">
    <property type="entry name" value="TM_pro_TauE-like"/>
</dbReference>
<keyword evidence="5 8" id="KW-0812">Transmembrane</keyword>
<keyword evidence="6 8" id="KW-1133">Transmembrane helix</keyword>
<dbReference type="PANTHER" id="PTHR30269:SF0">
    <property type="entry name" value="MEMBRANE TRANSPORTER PROTEIN YFCA-RELATED"/>
    <property type="match status" value="1"/>
</dbReference>
<gene>
    <name evidence="9" type="primary">yfcA</name>
    <name evidence="9" type="ORF">Dac01nite_15290</name>
</gene>
<feature type="transmembrane region" description="Helical" evidence="8">
    <location>
        <begin position="229"/>
        <end position="247"/>
    </location>
</feature>
<evidence type="ECO:0000256" key="7">
    <source>
        <dbReference type="ARBA" id="ARBA00023136"/>
    </source>
</evidence>
<dbReference type="Proteomes" id="UP000652354">
    <property type="component" value="Unassembled WGS sequence"/>
</dbReference>
<feature type="transmembrane region" description="Helical" evidence="8">
    <location>
        <begin position="104"/>
        <end position="121"/>
    </location>
</feature>
<dbReference type="GO" id="GO:0005886">
    <property type="term" value="C:plasma membrane"/>
    <property type="evidence" value="ECO:0007669"/>
    <property type="project" value="UniProtKB-SubCell"/>
</dbReference>
<keyword evidence="4 8" id="KW-1003">Cell membrane</keyword>
<evidence type="ECO:0000256" key="5">
    <source>
        <dbReference type="ARBA" id="ARBA00022692"/>
    </source>
</evidence>
<dbReference type="InterPro" id="IPR052017">
    <property type="entry name" value="TSUP"/>
</dbReference>
<feature type="transmembrane region" description="Helical" evidence="8">
    <location>
        <begin position="141"/>
        <end position="163"/>
    </location>
</feature>
<dbReference type="AlphaFoldDB" id="A0A919UGF3"/>
<evidence type="ECO:0000256" key="1">
    <source>
        <dbReference type="ARBA" id="ARBA00004651"/>
    </source>
</evidence>
<keyword evidence="3" id="KW-0813">Transport</keyword>
<evidence type="ECO:0000256" key="6">
    <source>
        <dbReference type="ARBA" id="ARBA00022989"/>
    </source>
</evidence>
<comment type="similarity">
    <text evidence="2 8">Belongs to the 4-toluene sulfonate uptake permease (TSUP) (TC 2.A.102) family.</text>
</comment>
<organism evidence="9 10">
    <name type="scientific">Demequina activiva</name>
    <dbReference type="NCBI Taxonomy" id="1582364"/>
    <lineage>
        <taxon>Bacteria</taxon>
        <taxon>Bacillati</taxon>
        <taxon>Actinomycetota</taxon>
        <taxon>Actinomycetes</taxon>
        <taxon>Micrococcales</taxon>
        <taxon>Demequinaceae</taxon>
        <taxon>Demequina</taxon>
    </lineage>
</organism>